<organism evidence="3 4">
    <name type="scientific">Macrostomum lignano</name>
    <dbReference type="NCBI Taxonomy" id="282301"/>
    <lineage>
        <taxon>Eukaryota</taxon>
        <taxon>Metazoa</taxon>
        <taxon>Spiralia</taxon>
        <taxon>Lophotrochozoa</taxon>
        <taxon>Platyhelminthes</taxon>
        <taxon>Rhabditophora</taxon>
        <taxon>Macrostomorpha</taxon>
        <taxon>Macrostomida</taxon>
        <taxon>Macrostomidae</taxon>
        <taxon>Macrostomum</taxon>
    </lineage>
</organism>
<keyword evidence="2" id="KW-0472">Membrane</keyword>
<dbReference type="AlphaFoldDB" id="A0A1I8FIF6"/>
<evidence type="ECO:0000313" key="3">
    <source>
        <dbReference type="Proteomes" id="UP000095280"/>
    </source>
</evidence>
<proteinExistence type="predicted"/>
<keyword evidence="2" id="KW-0812">Transmembrane</keyword>
<feature type="region of interest" description="Disordered" evidence="1">
    <location>
        <begin position="114"/>
        <end position="155"/>
    </location>
</feature>
<accession>A0A1I8FIF6</accession>
<feature type="compositionally biased region" description="Basic and acidic residues" evidence="1">
    <location>
        <begin position="137"/>
        <end position="146"/>
    </location>
</feature>
<name>A0A1I8FIF6_9PLAT</name>
<evidence type="ECO:0000256" key="1">
    <source>
        <dbReference type="SAM" id="MobiDB-lite"/>
    </source>
</evidence>
<dbReference type="SUPFAM" id="SSF52200">
    <property type="entry name" value="Toll/Interleukin receptor TIR domain"/>
    <property type="match status" value="1"/>
</dbReference>
<dbReference type="InterPro" id="IPR035897">
    <property type="entry name" value="Toll_tir_struct_dom_sf"/>
</dbReference>
<keyword evidence="3" id="KW-1185">Reference proteome</keyword>
<feature type="transmembrane region" description="Helical" evidence="2">
    <location>
        <begin position="557"/>
        <end position="576"/>
    </location>
</feature>
<dbReference type="WBParaSite" id="maker-unitig_36093-snap-gene-0.1-mRNA-1">
    <property type="protein sequence ID" value="maker-unitig_36093-snap-gene-0.1-mRNA-1"/>
    <property type="gene ID" value="maker-unitig_36093-snap-gene-0.1"/>
</dbReference>
<protein>
    <submittedName>
        <fullName evidence="4">SEFIR domain-containing protein</fullName>
    </submittedName>
</protein>
<sequence length="704" mass="77459">RGLIRRHSKQIKKPIKAESEIRFGSKKTIEIVFRASERTHGNRVATAQRVLKVESGRVGRGGAGDSARRPRLWDRLASAFFNRAFELSHIEEGELGQSLRQSGVNCNKERGVTRVGNGKSLEQGEREVNRAGSGKSLESREREVTRRPAGAQNSMQIQFSAPLASLLRQQSRGEGRAAGEVELQDFKVQKQCTFTKCGGSELPLETHCLVGTDCDASLQPTAAAAAAAAAALETSSAPAADSVLSRSPSNLLQVELRSADRRRRSQQSMSGGSGGGGVQLTLAAPPASSIASDPVILMMDVHQPAHALDPKYLYHAFVCYHASDRQWALGLVKRLEAEPYCYRLCYDMRDFNRTFSRIQNVRVILVLSGQFRDPQLAGARGRPAARLPAAGQRKRKIIPVTLGDALELPDLIKPLTVLSANHRNFFDRLLLTLKHENIVLSDSSTTLWSVMSHSAGSENGHLLVLARGPPHRPVGRQEAEFRHSLEHARHQPSVDLVDSFFSAADLHAMMSCISATVSASTGASPRLPSLAFLALLLLWDFGHPGRAGCYCGKPAKFRASGVFVLPAVMLLVGYFIRWRAYNFHKEELSRRIFMNTVLSKRAALCQQAALHRVHHFHFKEGRQLRRCGGSNALAKLQHIPLCQQLQNLFLMRSNCFQDTNSPNLCLRVRPGSTAKLRACCAVVPNWTPTILAVVVCLSSRTFDD</sequence>
<dbReference type="Proteomes" id="UP000095280">
    <property type="component" value="Unplaced"/>
</dbReference>
<dbReference type="Gene3D" id="3.40.50.10140">
    <property type="entry name" value="Toll/interleukin-1 receptor homology (TIR) domain"/>
    <property type="match status" value="1"/>
</dbReference>
<evidence type="ECO:0000313" key="4">
    <source>
        <dbReference type="WBParaSite" id="maker-unitig_36093-snap-gene-0.1-mRNA-1"/>
    </source>
</evidence>
<evidence type="ECO:0000256" key="2">
    <source>
        <dbReference type="SAM" id="Phobius"/>
    </source>
</evidence>
<feature type="region of interest" description="Disordered" evidence="1">
    <location>
        <begin position="256"/>
        <end position="278"/>
    </location>
</feature>
<reference evidence="4" key="1">
    <citation type="submission" date="2016-11" db="UniProtKB">
        <authorList>
            <consortium name="WormBaseParasite"/>
        </authorList>
    </citation>
    <scope>IDENTIFICATION</scope>
</reference>
<keyword evidence="2" id="KW-1133">Transmembrane helix</keyword>